<evidence type="ECO:0000313" key="1">
    <source>
        <dbReference type="EMBL" id="SAK81710.1"/>
    </source>
</evidence>
<proteinExistence type="predicted"/>
<comment type="caution">
    <text evidence="1">The sequence shown here is derived from an EMBL/GenBank/DDBJ whole genome shotgun (WGS) entry which is preliminary data.</text>
</comment>
<dbReference type="Proteomes" id="UP000071859">
    <property type="component" value="Unassembled WGS sequence"/>
</dbReference>
<dbReference type="EMBL" id="FCOX02000020">
    <property type="protein sequence ID" value="SAK81710.1"/>
    <property type="molecule type" value="Genomic_DNA"/>
</dbReference>
<gene>
    <name evidence="1" type="ORF">AWB78_03941</name>
</gene>
<evidence type="ECO:0000313" key="2">
    <source>
        <dbReference type="Proteomes" id="UP000071859"/>
    </source>
</evidence>
<keyword evidence="2" id="KW-1185">Reference proteome</keyword>
<sequence length="88" mass="9659">MPEFADFVAKLRKAFGDATIDEAVARGKSGEPTFFAHENGRTVGTKSVDDFNRRQVDDSVRDRHYCAGCDGSCVGTGLRCSEGRSIRR</sequence>
<dbReference type="AlphaFoldDB" id="A0A158CHF2"/>
<name>A0A158CHF2_9BURK</name>
<reference evidence="1" key="1">
    <citation type="submission" date="2016-01" db="EMBL/GenBank/DDBJ databases">
        <authorList>
            <person name="Peeters C."/>
        </authorList>
    </citation>
    <scope>NUCLEOTIDE SEQUENCE</scope>
    <source>
        <strain evidence="1">LMG 29321</strain>
    </source>
</reference>
<protein>
    <submittedName>
        <fullName evidence="1">Uncharacterized protein</fullName>
    </submittedName>
</protein>
<dbReference type="RefSeq" id="WP_198399298.1">
    <property type="nucleotide sequence ID" value="NZ_FCOX02000020.1"/>
</dbReference>
<accession>A0A158CHF2</accession>
<organism evidence="1 2">
    <name type="scientific">Caballeronia calidae</name>
    <dbReference type="NCBI Taxonomy" id="1777139"/>
    <lineage>
        <taxon>Bacteria</taxon>
        <taxon>Pseudomonadati</taxon>
        <taxon>Pseudomonadota</taxon>
        <taxon>Betaproteobacteria</taxon>
        <taxon>Burkholderiales</taxon>
        <taxon>Burkholderiaceae</taxon>
        <taxon>Caballeronia</taxon>
    </lineage>
</organism>